<dbReference type="EMBL" id="VMSO01000017">
    <property type="protein sequence ID" value="KAA8500745.1"/>
    <property type="molecule type" value="Genomic_DNA"/>
</dbReference>
<dbReference type="AlphaFoldDB" id="A0A5M9I0N4"/>
<reference evidence="2" key="1">
    <citation type="submission" date="2019-07" db="EMBL/GenBank/DDBJ databases">
        <authorList>
            <person name="Wongkuna S."/>
            <person name="Scaria J."/>
        </authorList>
    </citation>
    <scope>NUCLEOTIDE SEQUENCE [LARGE SCALE GENOMIC DNA]</scope>
    <source>
        <strain evidence="2">SW178</strain>
    </source>
</reference>
<evidence type="ECO:0000259" key="1">
    <source>
        <dbReference type="PROSITE" id="PS51186"/>
    </source>
</evidence>
<gene>
    <name evidence="2" type="ORF">FNY66_11720</name>
</gene>
<organism evidence="2 3">
    <name type="scientific">Mediterraneibacter catenae</name>
    <dbReference type="NCBI Taxonomy" id="2594882"/>
    <lineage>
        <taxon>Bacteria</taxon>
        <taxon>Bacillati</taxon>
        <taxon>Bacillota</taxon>
        <taxon>Clostridia</taxon>
        <taxon>Lachnospirales</taxon>
        <taxon>Lachnospiraceae</taxon>
        <taxon>Mediterraneibacter</taxon>
    </lineage>
</organism>
<keyword evidence="3" id="KW-1185">Reference proteome</keyword>
<keyword evidence="2" id="KW-0808">Transferase</keyword>
<accession>A0A5M9I0N4</accession>
<dbReference type="RefSeq" id="WP_087152333.1">
    <property type="nucleotide sequence ID" value="NZ_VMSO01000017.1"/>
</dbReference>
<dbReference type="InterPro" id="IPR016181">
    <property type="entry name" value="Acyl_CoA_acyltransferase"/>
</dbReference>
<comment type="caution">
    <text evidence="2">The sequence shown here is derived from an EMBL/GenBank/DDBJ whole genome shotgun (WGS) entry which is preliminary data.</text>
</comment>
<dbReference type="OrthoDB" id="2047870at2"/>
<dbReference type="SUPFAM" id="SSF55729">
    <property type="entry name" value="Acyl-CoA N-acyltransferases (Nat)"/>
    <property type="match status" value="1"/>
</dbReference>
<name>A0A5M9I0N4_9FIRM</name>
<dbReference type="InterPro" id="IPR000182">
    <property type="entry name" value="GNAT_dom"/>
</dbReference>
<proteinExistence type="predicted"/>
<feature type="domain" description="N-acetyltransferase" evidence="1">
    <location>
        <begin position="1"/>
        <end position="141"/>
    </location>
</feature>
<protein>
    <submittedName>
        <fullName evidence="2">GNAT family N-acetyltransferase</fullName>
    </submittedName>
</protein>
<dbReference type="Gene3D" id="3.40.630.30">
    <property type="match status" value="1"/>
</dbReference>
<dbReference type="PROSITE" id="PS51186">
    <property type="entry name" value="GNAT"/>
    <property type="match status" value="1"/>
</dbReference>
<evidence type="ECO:0000313" key="2">
    <source>
        <dbReference type="EMBL" id="KAA8500745.1"/>
    </source>
</evidence>
<dbReference type="Proteomes" id="UP000322025">
    <property type="component" value="Unassembled WGS sequence"/>
</dbReference>
<dbReference type="GO" id="GO:0016747">
    <property type="term" value="F:acyltransferase activity, transferring groups other than amino-acyl groups"/>
    <property type="evidence" value="ECO:0007669"/>
    <property type="project" value="InterPro"/>
</dbReference>
<sequence length="141" mass="15997">MAIAVYIRKEYFRAVTISDKSAHILEFQYRPQTVDVFEDGYQVFHMEYILESKTKAQIMEFYLTDFTLRGKGYGTVCMNEIADQLGKKGVTLITAPTGYELAPLGYTGPDQYRELMAGFYEKVGFSISGDGDIAMKIIEVQ</sequence>
<evidence type="ECO:0000313" key="3">
    <source>
        <dbReference type="Proteomes" id="UP000322025"/>
    </source>
</evidence>